<evidence type="ECO:0000313" key="2">
    <source>
        <dbReference type="Proteomes" id="UP000031668"/>
    </source>
</evidence>
<dbReference type="InterPro" id="IPR011989">
    <property type="entry name" value="ARM-like"/>
</dbReference>
<dbReference type="EMBL" id="JWZT01003307">
    <property type="protein sequence ID" value="KII67109.1"/>
    <property type="molecule type" value="Genomic_DNA"/>
</dbReference>
<accession>A0A0C2INR8</accession>
<dbReference type="Proteomes" id="UP000031668">
    <property type="component" value="Unassembled WGS sequence"/>
</dbReference>
<evidence type="ECO:0000313" key="1">
    <source>
        <dbReference type="EMBL" id="KII67109.1"/>
    </source>
</evidence>
<dbReference type="AlphaFoldDB" id="A0A0C2INR8"/>
<proteinExistence type="predicted"/>
<comment type="caution">
    <text evidence="1">The sequence shown here is derived from an EMBL/GenBank/DDBJ whole genome shotgun (WGS) entry which is preliminary data.</text>
</comment>
<name>A0A0C2INR8_THEKT</name>
<reference evidence="1 2" key="1">
    <citation type="journal article" date="2014" name="Genome Biol. Evol.">
        <title>The genome of the myxosporean Thelohanellus kitauei shows adaptations to nutrient acquisition within its fish host.</title>
        <authorList>
            <person name="Yang Y."/>
            <person name="Xiong J."/>
            <person name="Zhou Z."/>
            <person name="Huo F."/>
            <person name="Miao W."/>
            <person name="Ran C."/>
            <person name="Liu Y."/>
            <person name="Zhang J."/>
            <person name="Feng J."/>
            <person name="Wang M."/>
            <person name="Wang M."/>
            <person name="Wang L."/>
            <person name="Yao B."/>
        </authorList>
    </citation>
    <scope>NUCLEOTIDE SEQUENCE [LARGE SCALE GENOMIC DNA]</scope>
    <source>
        <strain evidence="1">Wuqing</strain>
    </source>
</reference>
<protein>
    <submittedName>
        <fullName evidence="1">Uncharacterized protein</fullName>
    </submittedName>
</protein>
<gene>
    <name evidence="1" type="ORF">RF11_00464</name>
</gene>
<keyword evidence="2" id="KW-1185">Reference proteome</keyword>
<dbReference type="Gene3D" id="1.25.10.10">
    <property type="entry name" value="Leucine-rich Repeat Variant"/>
    <property type="match status" value="1"/>
</dbReference>
<organism evidence="1 2">
    <name type="scientific">Thelohanellus kitauei</name>
    <name type="common">Myxosporean</name>
    <dbReference type="NCBI Taxonomy" id="669202"/>
    <lineage>
        <taxon>Eukaryota</taxon>
        <taxon>Metazoa</taxon>
        <taxon>Cnidaria</taxon>
        <taxon>Myxozoa</taxon>
        <taxon>Myxosporea</taxon>
        <taxon>Bivalvulida</taxon>
        <taxon>Platysporina</taxon>
        <taxon>Myxobolidae</taxon>
        <taxon>Thelohanellus</taxon>
    </lineage>
</organism>
<sequence>MLNRTHFPTDFNPVLEIILNIPPDAPSLFIETGVMFLYDFVYEFSDNENNAGGSVIDLDAIYKWIASVPEQACQILNYESFDMTEYYDHIISDLEYINNVIVFCREISEVESLGQSMADEINYFFPEKVDIFIFEGLVNFYFLFYQDTTKNTAPNDYARLSLFLMTAFTKALGNDKEINIKSDETAIIEKGIELCFEVMNRLKENEEVCEKACDVLHITIHGTGGMCLGKEKLLKFYQISSFSCFIRPYHSLFKVIDSIECDQGWFLKNCNAIFEHACNFMSHEDSNNHPLHIERLMNLLRSILERHYEQVLSSMDIGRLVTLASHGLLSQEEQTFKECHSVLVELFTRPSTSICKRRPETDSIVVRLYNSHSHLIVKDCVDVILSKRNIEYIKACGYMLSLMNVEDGYDIGTLLKFDKAHLYDILENYHNEVSIDESIFDDLTKILNVSSKEEAEDLAVSINSKLYKS</sequence>